<evidence type="ECO:0000313" key="3">
    <source>
        <dbReference type="EMBL" id="MBK9298357.1"/>
    </source>
</evidence>
<name>A0A936NG73_9ACTN</name>
<dbReference type="EMBL" id="JADJZA010000008">
    <property type="protein sequence ID" value="MBK9298357.1"/>
    <property type="molecule type" value="Genomic_DNA"/>
</dbReference>
<proteinExistence type="predicted"/>
<keyword evidence="2" id="KW-1133">Transmembrane helix</keyword>
<reference evidence="3 4" key="1">
    <citation type="submission" date="2020-10" db="EMBL/GenBank/DDBJ databases">
        <title>Connecting structure to function with the recovery of over 1000 high-quality activated sludge metagenome-assembled genomes encoding full-length rRNA genes using long-read sequencing.</title>
        <authorList>
            <person name="Singleton C.M."/>
            <person name="Petriglieri F."/>
            <person name="Kristensen J.M."/>
            <person name="Kirkegaard R.H."/>
            <person name="Michaelsen T.Y."/>
            <person name="Andersen M.H."/>
            <person name="Karst S.M."/>
            <person name="Dueholm M.S."/>
            <person name="Nielsen P.H."/>
            <person name="Albertsen M."/>
        </authorList>
    </citation>
    <scope>NUCLEOTIDE SEQUENCE [LARGE SCALE GENOMIC DNA]</scope>
    <source>
        <strain evidence="3">Lyne_18-Q3-R50-59_MAXAC.006</strain>
    </source>
</reference>
<protein>
    <submittedName>
        <fullName evidence="3">Uncharacterized protein</fullName>
    </submittedName>
</protein>
<accession>A0A936NG73</accession>
<gene>
    <name evidence="3" type="ORF">IPN02_16255</name>
</gene>
<feature type="transmembrane region" description="Helical" evidence="2">
    <location>
        <begin position="56"/>
        <end position="74"/>
    </location>
</feature>
<keyword evidence="2" id="KW-0812">Transmembrane</keyword>
<evidence type="ECO:0000256" key="2">
    <source>
        <dbReference type="SAM" id="Phobius"/>
    </source>
</evidence>
<dbReference type="Proteomes" id="UP000727993">
    <property type="component" value="Unassembled WGS sequence"/>
</dbReference>
<feature type="region of interest" description="Disordered" evidence="1">
    <location>
        <begin position="18"/>
        <end position="48"/>
    </location>
</feature>
<dbReference type="AlphaFoldDB" id="A0A936NG73"/>
<evidence type="ECO:0000313" key="4">
    <source>
        <dbReference type="Proteomes" id="UP000727993"/>
    </source>
</evidence>
<comment type="caution">
    <text evidence="3">The sequence shown here is derived from an EMBL/GenBank/DDBJ whole genome shotgun (WGS) entry which is preliminary data.</text>
</comment>
<evidence type="ECO:0000256" key="1">
    <source>
        <dbReference type="SAM" id="MobiDB-lite"/>
    </source>
</evidence>
<sequence length="84" mass="9333">MPWCSDCDRFYTQSTLNSDGTCPEGHQAEPIPPPNTAAAVDTNQAPVEDDGRTAPWHFWLMVAALTIYLGWRLVQGIMWAIGKL</sequence>
<keyword evidence="2" id="KW-0472">Membrane</keyword>
<organism evidence="3 4">
    <name type="scientific">Candidatus Neomicrothrix subdominans</name>
    <dbReference type="NCBI Taxonomy" id="2954438"/>
    <lineage>
        <taxon>Bacteria</taxon>
        <taxon>Bacillati</taxon>
        <taxon>Actinomycetota</taxon>
        <taxon>Acidimicrobiia</taxon>
        <taxon>Acidimicrobiales</taxon>
        <taxon>Microthrixaceae</taxon>
        <taxon>Candidatus Neomicrothrix</taxon>
    </lineage>
</organism>